<evidence type="ECO:0000256" key="5">
    <source>
        <dbReference type="SAM" id="MobiDB-lite"/>
    </source>
</evidence>
<dbReference type="Gene3D" id="3.40.50.300">
    <property type="entry name" value="P-loop containing nucleotide triphosphate hydrolases"/>
    <property type="match status" value="1"/>
</dbReference>
<evidence type="ECO:0000256" key="3">
    <source>
        <dbReference type="ARBA" id="ARBA00022777"/>
    </source>
</evidence>
<dbReference type="Gene3D" id="1.10.510.10">
    <property type="entry name" value="Transferase(Phosphotransferase) domain 1"/>
    <property type="match status" value="1"/>
</dbReference>
<evidence type="ECO:0000256" key="4">
    <source>
        <dbReference type="ARBA" id="ARBA00022840"/>
    </source>
</evidence>
<keyword evidence="2" id="KW-0547">Nucleotide-binding</keyword>
<feature type="domain" description="Protein kinase" evidence="6">
    <location>
        <begin position="11"/>
        <end position="271"/>
    </location>
</feature>
<dbReference type="CDD" id="cd14014">
    <property type="entry name" value="STKc_PknB_like"/>
    <property type="match status" value="1"/>
</dbReference>
<organism evidence="7 8">
    <name type="scientific">Sorangium cellulosum</name>
    <name type="common">Polyangium cellulosum</name>
    <dbReference type="NCBI Taxonomy" id="56"/>
    <lineage>
        <taxon>Bacteria</taxon>
        <taxon>Pseudomonadati</taxon>
        <taxon>Myxococcota</taxon>
        <taxon>Polyangia</taxon>
        <taxon>Polyangiales</taxon>
        <taxon>Polyangiaceae</taxon>
        <taxon>Sorangium</taxon>
    </lineage>
</organism>
<keyword evidence="4" id="KW-0067">ATP-binding</keyword>
<dbReference type="InterPro" id="IPR041664">
    <property type="entry name" value="AAA_16"/>
</dbReference>
<dbReference type="RefSeq" id="WP_104984797.1">
    <property type="nucleotide sequence ID" value="NZ_CP012673.1"/>
</dbReference>
<proteinExistence type="predicted"/>
<dbReference type="GO" id="GO:0004674">
    <property type="term" value="F:protein serine/threonine kinase activity"/>
    <property type="evidence" value="ECO:0007669"/>
    <property type="project" value="UniProtKB-EC"/>
</dbReference>
<dbReference type="SUPFAM" id="SSF48452">
    <property type="entry name" value="TPR-like"/>
    <property type="match status" value="1"/>
</dbReference>
<gene>
    <name evidence="7" type="ORF">SOCE26_081530</name>
</gene>
<reference evidence="7 8" key="1">
    <citation type="submission" date="2015-09" db="EMBL/GenBank/DDBJ databases">
        <title>Sorangium comparison.</title>
        <authorList>
            <person name="Zaburannyi N."/>
            <person name="Bunk B."/>
            <person name="Overmann J."/>
            <person name="Mueller R."/>
        </authorList>
    </citation>
    <scope>NUCLEOTIDE SEQUENCE [LARGE SCALE GENOMIC DNA]</scope>
    <source>
        <strain evidence="7 8">So ce26</strain>
    </source>
</reference>
<evidence type="ECO:0000256" key="1">
    <source>
        <dbReference type="ARBA" id="ARBA00022679"/>
    </source>
</evidence>
<evidence type="ECO:0000259" key="6">
    <source>
        <dbReference type="PROSITE" id="PS50011"/>
    </source>
</evidence>
<dbReference type="Gene3D" id="1.25.40.10">
    <property type="entry name" value="Tetratricopeptide repeat domain"/>
    <property type="match status" value="1"/>
</dbReference>
<dbReference type="PROSITE" id="PS50011">
    <property type="entry name" value="PROTEIN_KINASE_DOM"/>
    <property type="match status" value="1"/>
</dbReference>
<dbReference type="Pfam" id="PF13191">
    <property type="entry name" value="AAA_16"/>
    <property type="match status" value="1"/>
</dbReference>
<dbReference type="SMART" id="SM00220">
    <property type="entry name" value="S_TKc"/>
    <property type="match status" value="1"/>
</dbReference>
<keyword evidence="3 7" id="KW-0418">Kinase</keyword>
<keyword evidence="1 7" id="KW-0808">Transferase</keyword>
<sequence length="1307" mass="140932">MHSGHVIANRFQLERLAGSGGMGAVWRAVDRQSGQVVALKVIFNQGREHVVRFQREARLLAELEHPAVARYIDHGVTADGLYYLAMEWLEGEDVGARLSRGPLGIEPSLMLVGRVAEALAAVHARGIVHRDLKPTNVFLPEGDIERAKLIDFGIARQADATYELTLTGSAIGTPAYMAPERVRGDLDVDARADLYSIGCLLFECLTGRAPFVAQHPLSVLAKVLFEAAPRPSAFCPNIPPPLDLLVARLLAKNPAERPADAAEVAAELRMLSVVEGSMSSGNGQPTPALTKSERRLVSVVLAAEMSAGKRGPPSARPQPMAAPVRATDTVVSGPQGAVASGGKEAAPAGSPPPAPQVRHRPAPPPATPFHEVRQAAQSHGAVLEVLADGSVAAVVAGAGSPTDLVANAARCALSIHALLPGAWVALATGWDVIAGTQAVGQVIDRAGALLEMRVRHASEDPASGRPVLIDQMTAALLGDRFDIAAGDQGPTLLGACEPPEPASVRRLLGKPTSCVGRERELRALEDLLDECAMEGVARVVLVTAGAGVGKSRLGHELIRRVEARSEPVSVWRAHGDPMRAGAPLGLLAQIVRRAAGLLDGEPLEERRRKLAERVALRVAAGAQERVTEFLGEMVGTPFPDSPALRAARQDRALMDEQTRRAWLDLLRAECDAQPVLIVLEDLHWSDRSTVEHIEAALRQLRHQPLMVLALARPGVREAFPDLWEERGATEMRLGELSRRACERIVRDVLGDALPEEEVEAIVDRSSGNAFFLEELVRAAAERRAGEVPETVLAMMQARIAALEPDARRALRAAAVLGEVFWRGGLEALLGGGGQVPQLESWLLTLEKRELIVPRSEAMFRGETEFTFRHALVRDAAYEMLTDADRALGHWLAAEWLERVGGGDPVVLALVDQHLARAADQALTLGNNDGAAGHLARAAVIRARIGQFDAAVAAMTRAFELCDVSRREPEELGRWVEILSKAASHSRRAPSLPAAAGRILSRLDAVSSVELRLRSRIELARALGATNLFRMSYDLLDGVFDMALAHRDLLREALMVDLEVSCLQGQFSRARRAALDLDALGPIDDPRVLLSVALARATSGDRAGAIEALSRSEGFSDPGDRVAEAVRAKLLVMIELYTRDFEAAVRACERALELDRALGLRFDGVVNLHNLAYASFRLGDHERARSLFSASLEQADEAGYDRVAASNRMYIAYLDGVEGVGDARERLKELIAKAEEQGYLHDVLQGRWAAAMLLKNARHDALARREFEDVLELSVRLGDPLLEKDAREWLERADPCARGSGVSASGSA</sequence>
<dbReference type="EC" id="2.7.11.1" evidence="7"/>
<dbReference type="PANTHER" id="PTHR43289">
    <property type="entry name" value="MITOGEN-ACTIVATED PROTEIN KINASE KINASE KINASE 20-RELATED"/>
    <property type="match status" value="1"/>
</dbReference>
<accession>A0A2L0F539</accession>
<dbReference type="SUPFAM" id="SSF52540">
    <property type="entry name" value="P-loop containing nucleoside triphosphate hydrolases"/>
    <property type="match status" value="1"/>
</dbReference>
<dbReference type="InterPro" id="IPR011990">
    <property type="entry name" value="TPR-like_helical_dom_sf"/>
</dbReference>
<dbReference type="InterPro" id="IPR027417">
    <property type="entry name" value="P-loop_NTPase"/>
</dbReference>
<dbReference type="EMBL" id="CP012673">
    <property type="protein sequence ID" value="AUX46647.1"/>
    <property type="molecule type" value="Genomic_DNA"/>
</dbReference>
<dbReference type="Pfam" id="PF00069">
    <property type="entry name" value="Pkinase"/>
    <property type="match status" value="1"/>
</dbReference>
<dbReference type="InterPro" id="IPR008271">
    <property type="entry name" value="Ser/Thr_kinase_AS"/>
</dbReference>
<name>A0A2L0F539_SORCE</name>
<dbReference type="PROSITE" id="PS00108">
    <property type="entry name" value="PROTEIN_KINASE_ST"/>
    <property type="match status" value="1"/>
</dbReference>
<dbReference type="InterPro" id="IPR011009">
    <property type="entry name" value="Kinase-like_dom_sf"/>
</dbReference>
<dbReference type="OrthoDB" id="5476293at2"/>
<dbReference type="Gene3D" id="3.30.200.20">
    <property type="entry name" value="Phosphorylase Kinase, domain 1"/>
    <property type="match status" value="1"/>
</dbReference>
<dbReference type="GO" id="GO:0005524">
    <property type="term" value="F:ATP binding"/>
    <property type="evidence" value="ECO:0007669"/>
    <property type="project" value="UniProtKB-KW"/>
</dbReference>
<evidence type="ECO:0000256" key="2">
    <source>
        <dbReference type="ARBA" id="ARBA00022741"/>
    </source>
</evidence>
<dbReference type="PANTHER" id="PTHR43289:SF6">
    <property type="entry name" value="SERINE_THREONINE-PROTEIN KINASE NEKL-3"/>
    <property type="match status" value="1"/>
</dbReference>
<dbReference type="InterPro" id="IPR000719">
    <property type="entry name" value="Prot_kinase_dom"/>
</dbReference>
<dbReference type="SUPFAM" id="SSF56112">
    <property type="entry name" value="Protein kinase-like (PK-like)"/>
    <property type="match status" value="1"/>
</dbReference>
<protein>
    <submittedName>
        <fullName evidence="7">Protein kinase</fullName>
        <ecNumber evidence="7">2.7.11.1</ecNumber>
    </submittedName>
</protein>
<evidence type="ECO:0000313" key="7">
    <source>
        <dbReference type="EMBL" id="AUX46647.1"/>
    </source>
</evidence>
<feature type="region of interest" description="Disordered" evidence="5">
    <location>
        <begin position="305"/>
        <end position="372"/>
    </location>
</feature>
<dbReference type="Proteomes" id="UP000238348">
    <property type="component" value="Chromosome"/>
</dbReference>
<evidence type="ECO:0000313" key="8">
    <source>
        <dbReference type="Proteomes" id="UP000238348"/>
    </source>
</evidence>